<dbReference type="GO" id="GO:0004185">
    <property type="term" value="F:serine-type carboxypeptidase activity"/>
    <property type="evidence" value="ECO:0007669"/>
    <property type="project" value="InterPro"/>
</dbReference>
<organism evidence="4 5">
    <name type="scientific">Parabacteroides gordonii MS-1 = DSM 23371</name>
    <dbReference type="NCBI Taxonomy" id="1203610"/>
    <lineage>
        <taxon>Bacteria</taxon>
        <taxon>Pseudomonadati</taxon>
        <taxon>Bacteroidota</taxon>
        <taxon>Bacteroidia</taxon>
        <taxon>Bacteroidales</taxon>
        <taxon>Tannerellaceae</taxon>
        <taxon>Parabacteroides</taxon>
    </lineage>
</organism>
<keyword evidence="2" id="KW-0378">Hydrolase</keyword>
<dbReference type="InterPro" id="IPR012338">
    <property type="entry name" value="Beta-lactam/transpept-like"/>
</dbReference>
<dbReference type="Pfam" id="PF02113">
    <property type="entry name" value="Peptidase_S13"/>
    <property type="match status" value="1"/>
</dbReference>
<dbReference type="RefSeq" id="WP_028727114.1">
    <property type="nucleotide sequence ID" value="NZ_AUAE01000012.1"/>
</dbReference>
<dbReference type="GO" id="GO:0000270">
    <property type="term" value="P:peptidoglycan metabolic process"/>
    <property type="evidence" value="ECO:0007669"/>
    <property type="project" value="TreeGrafter"/>
</dbReference>
<keyword evidence="4" id="KW-0121">Carboxypeptidase</keyword>
<protein>
    <submittedName>
        <fullName evidence="4">D-alanyl-D-alanine carboxypeptidase/D-alanyl-D-alanine-endopeptidase</fullName>
    </submittedName>
</protein>
<keyword evidence="4" id="KW-0645">Protease</keyword>
<dbReference type="InterPro" id="IPR000667">
    <property type="entry name" value="Peptidase_S13"/>
</dbReference>
<accession>A0A0F5JKW8</accession>
<sequence length="495" mass="53575">MIKKILCTALILCCSYLPQAQAQTQTPQPVKQLLNAPYMKGATFSIVVKDLQDGKTLYSYDTDRLVSPASVLKTVATATALEILGEDYRFETTLEYDGTIREGVLNGNLYIKGSGDPSLGSSHFAPDRGTYTPAKNKFMPEWIAALKKAGIRKINGAVVSDESIFDTEGSSIKWLREDMGNYYAPGSYGLSVFDNMYKLSLKTGVPGSRPVVKGTDPALPSVRFINYLETAPVASDSAYIIGAPLAGERYLYGVLPANRDGYILKGDIPDPALFLAGYVTTGLERAGIEVTGEPTCYRIESEAGRWKEGNRKTVVTTYSPTLKEIASVTNHVSHNLFADALVKTVGLQYQPRKNEVISSFGRGVKVVADHWKKKGLDIFPLRMNDGSGLAPADKVSAGFIADMLVYMATKSDASDAFIASLPQAGVEGSVRNLLKGSKLQGKARLKSGGITGVRSYAGYITKDGKQYAVAVFSNNYSCSMGEMTKGLEKLLLQLF</sequence>
<keyword evidence="5" id="KW-1185">Reference proteome</keyword>
<evidence type="ECO:0000256" key="3">
    <source>
        <dbReference type="SAM" id="SignalP"/>
    </source>
</evidence>
<evidence type="ECO:0000256" key="1">
    <source>
        <dbReference type="ARBA" id="ARBA00006096"/>
    </source>
</evidence>
<comment type="similarity">
    <text evidence="1">Belongs to the peptidase S13 family.</text>
</comment>
<dbReference type="PANTHER" id="PTHR30023">
    <property type="entry name" value="D-ALANYL-D-ALANINE CARBOXYPEPTIDASE"/>
    <property type="match status" value="1"/>
</dbReference>
<proteinExistence type="inferred from homology"/>
<dbReference type="NCBIfam" id="TIGR00666">
    <property type="entry name" value="PBP4"/>
    <property type="match status" value="1"/>
</dbReference>
<evidence type="ECO:0000313" key="4">
    <source>
        <dbReference type="EMBL" id="KKB58433.1"/>
    </source>
</evidence>
<reference evidence="4 5" key="1">
    <citation type="submission" date="2013-04" db="EMBL/GenBank/DDBJ databases">
        <title>The Genome Sequence of Parabacteroides gordonii DSM 23371.</title>
        <authorList>
            <consortium name="The Broad Institute Genomics Platform"/>
            <person name="Earl A."/>
            <person name="Ward D."/>
            <person name="Feldgarden M."/>
            <person name="Gevers D."/>
            <person name="Martens E."/>
            <person name="Sakamoto M."/>
            <person name="Benno Y."/>
            <person name="Suzuki N."/>
            <person name="Matsunaga N."/>
            <person name="Koshihara K."/>
            <person name="Seki M."/>
            <person name="Komiya H."/>
            <person name="Walker B."/>
            <person name="Young S."/>
            <person name="Zeng Q."/>
            <person name="Gargeya S."/>
            <person name="Fitzgerald M."/>
            <person name="Haas B."/>
            <person name="Abouelleil A."/>
            <person name="Allen A.W."/>
            <person name="Alvarado L."/>
            <person name="Arachchi H.M."/>
            <person name="Berlin A.M."/>
            <person name="Chapman S.B."/>
            <person name="Gainer-Dewar J."/>
            <person name="Goldberg J."/>
            <person name="Griggs A."/>
            <person name="Gujja S."/>
            <person name="Hansen M."/>
            <person name="Howarth C."/>
            <person name="Imamovic A."/>
            <person name="Ireland A."/>
            <person name="Larimer J."/>
            <person name="McCowan C."/>
            <person name="Murphy C."/>
            <person name="Pearson M."/>
            <person name="Poon T.W."/>
            <person name="Priest M."/>
            <person name="Roberts A."/>
            <person name="Saif S."/>
            <person name="Shea T."/>
            <person name="Sisk P."/>
            <person name="Sykes S."/>
            <person name="Wortman J."/>
            <person name="Nusbaum C."/>
            <person name="Birren B."/>
        </authorList>
    </citation>
    <scope>NUCLEOTIDE SEQUENCE [LARGE SCALE GENOMIC DNA]</scope>
    <source>
        <strain evidence="4 5">MS-1</strain>
    </source>
</reference>
<dbReference type="PANTHER" id="PTHR30023:SF0">
    <property type="entry name" value="PENICILLIN-SENSITIVE CARBOXYPEPTIDASE A"/>
    <property type="match status" value="1"/>
</dbReference>
<feature type="chain" id="PRO_5002490189" evidence="3">
    <location>
        <begin position="23"/>
        <end position="495"/>
    </location>
</feature>
<dbReference type="Proteomes" id="UP000033035">
    <property type="component" value="Unassembled WGS sequence"/>
</dbReference>
<comment type="caution">
    <text evidence="4">The sequence shown here is derived from an EMBL/GenBank/DDBJ whole genome shotgun (WGS) entry which is preliminary data.</text>
</comment>
<dbReference type="HOGENOM" id="CLU_017692_1_2_10"/>
<dbReference type="PATRIC" id="fig|1203610.3.peg.1338"/>
<gene>
    <name evidence="4" type="ORF">HMPREF1536_01309</name>
</gene>
<dbReference type="EMBL" id="AQHW01000009">
    <property type="protein sequence ID" value="KKB58433.1"/>
    <property type="molecule type" value="Genomic_DNA"/>
</dbReference>
<keyword evidence="3" id="KW-0732">Signal</keyword>
<dbReference type="AlphaFoldDB" id="A0A0F5JKW8"/>
<dbReference type="GO" id="GO:0006508">
    <property type="term" value="P:proteolysis"/>
    <property type="evidence" value="ECO:0007669"/>
    <property type="project" value="InterPro"/>
</dbReference>
<dbReference type="Gene3D" id="3.50.80.20">
    <property type="entry name" value="D-Ala-D-Ala carboxypeptidase C, peptidase S13"/>
    <property type="match status" value="1"/>
</dbReference>
<dbReference type="STRING" id="1203610.HMPREF1536_01309"/>
<dbReference type="Gene3D" id="3.40.710.10">
    <property type="entry name" value="DD-peptidase/beta-lactamase superfamily"/>
    <property type="match status" value="2"/>
</dbReference>
<evidence type="ECO:0000256" key="2">
    <source>
        <dbReference type="ARBA" id="ARBA00022801"/>
    </source>
</evidence>
<dbReference type="SUPFAM" id="SSF56601">
    <property type="entry name" value="beta-lactamase/transpeptidase-like"/>
    <property type="match status" value="1"/>
</dbReference>
<name>A0A0F5JKW8_9BACT</name>
<feature type="signal peptide" evidence="3">
    <location>
        <begin position="1"/>
        <end position="22"/>
    </location>
</feature>
<evidence type="ECO:0000313" key="5">
    <source>
        <dbReference type="Proteomes" id="UP000033035"/>
    </source>
</evidence>